<feature type="region of interest" description="Disordered" evidence="1">
    <location>
        <begin position="280"/>
        <end position="387"/>
    </location>
</feature>
<accession>A0ABR3BK84</accession>
<gene>
    <name evidence="2" type="ORF">I308_106501</name>
</gene>
<sequence>MSFSLGHLANAAYPSPLCYVPFDINQPYSVPNVLAINALSDTQFKRRETAKSGKDGRAPSIAFGRSISKMKSIPETSTDKATTPDFVFRVFRDDVVENVCAVSELKWRTKSEKEQQRNSFYYACKEGIFQTVWYLVAAVDLFKCRLGFTIVDWSFCRLAMMEDEAGRNVVVLEANDAAVKKFHSQYGDALSADDLDNLEEVWNDMPNTLFTEKWEIDQEARDRFEGTILLIIAAAVAASNLSPVSPQSSNSSPLLLGILSGNHVHVDGNAKEADIATKAKVAESADEGSNKEGNTSGGAGGGGGSGNDKEGGGSGNGGNRGLGGNPAPRRSPRLNSNAAQNNPSGNRHNNVVNCDVLGQPKPMQEIEKDGEEMEEDAEDTEEVEEDTDYHMAKELVDAWRIQVSIARMNDRLQPVPYHPSSPSASNKISLPLPYADSHHQPAASSQTLGQLFTPPVSPESAKFGDSNHDHRVTQSAVHFPQAIEDMSRAIELDVNGPIWPYQRALSSRIELPTLDEGEMDIIFARVACGDYILREG</sequence>
<feature type="compositionally biased region" description="Acidic residues" evidence="1">
    <location>
        <begin position="368"/>
        <end position="387"/>
    </location>
</feature>
<evidence type="ECO:0008006" key="4">
    <source>
        <dbReference type="Google" id="ProtNLM"/>
    </source>
</evidence>
<keyword evidence="3" id="KW-1185">Reference proteome</keyword>
<comment type="caution">
    <text evidence="2">The sequence shown here is derived from an EMBL/GenBank/DDBJ whole genome shotgun (WGS) entry which is preliminary data.</text>
</comment>
<protein>
    <recommendedName>
        <fullName evidence="4">Fungal-type protein kinase domain-containing protein</fullName>
    </recommendedName>
</protein>
<dbReference type="EMBL" id="ATAM02000013">
    <property type="protein sequence ID" value="KAL0240701.1"/>
    <property type="molecule type" value="Genomic_DNA"/>
</dbReference>
<feature type="region of interest" description="Disordered" evidence="1">
    <location>
        <begin position="432"/>
        <end position="467"/>
    </location>
</feature>
<feature type="compositionally biased region" description="Polar residues" evidence="1">
    <location>
        <begin position="333"/>
        <end position="352"/>
    </location>
</feature>
<dbReference type="RefSeq" id="XP_066611200.1">
    <property type="nucleotide sequence ID" value="XM_066760928.1"/>
</dbReference>
<dbReference type="Proteomes" id="UP000054399">
    <property type="component" value="Unassembled WGS sequence"/>
</dbReference>
<proteinExistence type="predicted"/>
<reference evidence="2" key="1">
    <citation type="submission" date="2015-01" db="EMBL/GenBank/DDBJ databases">
        <authorList>
            <consortium name="The Broad Institute Genomics Platform"/>
            <person name="Cuomo C."/>
            <person name="Litvintseva A."/>
            <person name="Chen Y."/>
            <person name="Heitman J."/>
            <person name="Sun S."/>
            <person name="Springer D."/>
            <person name="Dromer F."/>
            <person name="Young S."/>
            <person name="Zeng Q."/>
            <person name="Gargeya S."/>
            <person name="Abouelleil A."/>
            <person name="Alvarado L."/>
            <person name="Chapman S.B."/>
            <person name="Gainer-Dewar J."/>
            <person name="Goldberg J."/>
            <person name="Griggs A."/>
            <person name="Gujja S."/>
            <person name="Hansen M."/>
            <person name="Howarth C."/>
            <person name="Imamovic A."/>
            <person name="Larimer J."/>
            <person name="Murphy C."/>
            <person name="Naylor J."/>
            <person name="Pearson M."/>
            <person name="Priest M."/>
            <person name="Roberts A."/>
            <person name="Saif S."/>
            <person name="Shea T."/>
            <person name="Sykes S."/>
            <person name="Wortman J."/>
            <person name="Nusbaum C."/>
            <person name="Birren B."/>
        </authorList>
    </citation>
    <scope>NUCLEOTIDE SEQUENCE</scope>
    <source>
        <strain evidence="2">IND107</strain>
    </source>
</reference>
<name>A0ABR3BK84_9TREE</name>
<dbReference type="GeneID" id="91993356"/>
<reference evidence="2" key="2">
    <citation type="submission" date="2024-01" db="EMBL/GenBank/DDBJ databases">
        <title>Comparative genomics of Cryptococcus and Kwoniella reveals pathogenesis evolution and contrasting modes of karyotype evolution via chromosome fusion or intercentromeric recombination.</title>
        <authorList>
            <person name="Coelho M.A."/>
            <person name="David-Palma M."/>
            <person name="Shea T."/>
            <person name="Bowers K."/>
            <person name="Mcginley-Smith S."/>
            <person name="Mohammad A.W."/>
            <person name="Gnirke A."/>
            <person name="Yurkov A.M."/>
            <person name="Nowrousian M."/>
            <person name="Sun S."/>
            <person name="Cuomo C.A."/>
            <person name="Heitman J."/>
        </authorList>
    </citation>
    <scope>NUCLEOTIDE SEQUENCE</scope>
    <source>
        <strain evidence="2">IND107</strain>
    </source>
</reference>
<evidence type="ECO:0000313" key="2">
    <source>
        <dbReference type="EMBL" id="KAL0240701.1"/>
    </source>
</evidence>
<evidence type="ECO:0000256" key="1">
    <source>
        <dbReference type="SAM" id="MobiDB-lite"/>
    </source>
</evidence>
<feature type="compositionally biased region" description="Gly residues" evidence="1">
    <location>
        <begin position="295"/>
        <end position="324"/>
    </location>
</feature>
<organism evidence="2 3">
    <name type="scientific">Cryptococcus tetragattii IND107</name>
    <dbReference type="NCBI Taxonomy" id="1296105"/>
    <lineage>
        <taxon>Eukaryota</taxon>
        <taxon>Fungi</taxon>
        <taxon>Dikarya</taxon>
        <taxon>Basidiomycota</taxon>
        <taxon>Agaricomycotina</taxon>
        <taxon>Tremellomycetes</taxon>
        <taxon>Tremellales</taxon>
        <taxon>Cryptococcaceae</taxon>
        <taxon>Cryptococcus</taxon>
        <taxon>Cryptococcus gattii species complex</taxon>
    </lineage>
</organism>
<evidence type="ECO:0000313" key="3">
    <source>
        <dbReference type="Proteomes" id="UP000054399"/>
    </source>
</evidence>